<gene>
    <name evidence="7" type="ORF">DF220_00450</name>
</gene>
<keyword evidence="2" id="KW-0805">Transcription regulation</keyword>
<evidence type="ECO:0000259" key="6">
    <source>
        <dbReference type="PROSITE" id="PS50977"/>
    </source>
</evidence>
<dbReference type="PANTHER" id="PTHR47506:SF6">
    <property type="entry name" value="HTH-TYPE TRANSCRIPTIONAL REPRESSOR NEMR"/>
    <property type="match status" value="1"/>
</dbReference>
<name>A0A2U1SY68_9MICO</name>
<organism evidence="7 8">
    <name type="scientific">Homoserinimonas hongtaonis</name>
    <dbReference type="NCBI Taxonomy" id="2079791"/>
    <lineage>
        <taxon>Bacteria</taxon>
        <taxon>Bacillati</taxon>
        <taxon>Actinomycetota</taxon>
        <taxon>Actinomycetes</taxon>
        <taxon>Micrococcales</taxon>
        <taxon>Microbacteriaceae</taxon>
        <taxon>Homoserinimonas</taxon>
    </lineage>
</organism>
<dbReference type="Gene3D" id="1.10.357.10">
    <property type="entry name" value="Tetracycline Repressor, domain 2"/>
    <property type="match status" value="1"/>
</dbReference>
<keyword evidence="1" id="KW-0678">Repressor</keyword>
<feature type="DNA-binding region" description="H-T-H motif" evidence="5">
    <location>
        <begin position="24"/>
        <end position="43"/>
    </location>
</feature>
<proteinExistence type="predicted"/>
<evidence type="ECO:0000256" key="1">
    <source>
        <dbReference type="ARBA" id="ARBA00022491"/>
    </source>
</evidence>
<dbReference type="SUPFAM" id="SSF46689">
    <property type="entry name" value="Homeodomain-like"/>
    <property type="match status" value="1"/>
</dbReference>
<dbReference type="PANTHER" id="PTHR47506">
    <property type="entry name" value="TRANSCRIPTIONAL REGULATORY PROTEIN"/>
    <property type="match status" value="1"/>
</dbReference>
<dbReference type="EMBL" id="QEEX01000001">
    <property type="protein sequence ID" value="PWB96483.1"/>
    <property type="molecule type" value="Genomic_DNA"/>
</dbReference>
<dbReference type="InterPro" id="IPR001647">
    <property type="entry name" value="HTH_TetR"/>
</dbReference>
<comment type="caution">
    <text evidence="7">The sequence shown here is derived from an EMBL/GenBank/DDBJ whole genome shotgun (WGS) entry which is preliminary data.</text>
</comment>
<dbReference type="Proteomes" id="UP000244978">
    <property type="component" value="Unassembled WGS sequence"/>
</dbReference>
<evidence type="ECO:0000256" key="3">
    <source>
        <dbReference type="ARBA" id="ARBA00023125"/>
    </source>
</evidence>
<dbReference type="InterPro" id="IPR009057">
    <property type="entry name" value="Homeodomain-like_sf"/>
</dbReference>
<dbReference type="SUPFAM" id="SSF48498">
    <property type="entry name" value="Tetracyclin repressor-like, C-terminal domain"/>
    <property type="match status" value="1"/>
</dbReference>
<dbReference type="InterPro" id="IPR039538">
    <property type="entry name" value="BetI_C"/>
</dbReference>
<accession>A0A2U1SY68</accession>
<keyword evidence="4" id="KW-0804">Transcription</keyword>
<keyword evidence="3 5" id="KW-0238">DNA-binding</keyword>
<dbReference type="Pfam" id="PF00440">
    <property type="entry name" value="TetR_N"/>
    <property type="match status" value="1"/>
</dbReference>
<evidence type="ECO:0000256" key="4">
    <source>
        <dbReference type="ARBA" id="ARBA00023163"/>
    </source>
</evidence>
<dbReference type="GO" id="GO:0003677">
    <property type="term" value="F:DNA binding"/>
    <property type="evidence" value="ECO:0007669"/>
    <property type="project" value="UniProtKB-UniRule"/>
</dbReference>
<evidence type="ECO:0000256" key="5">
    <source>
        <dbReference type="PROSITE-ProRule" id="PRU00335"/>
    </source>
</evidence>
<dbReference type="Pfam" id="PF13977">
    <property type="entry name" value="TetR_C_6"/>
    <property type="match status" value="1"/>
</dbReference>
<protein>
    <recommendedName>
        <fullName evidence="6">HTH tetR-type domain-containing protein</fullName>
    </recommendedName>
</protein>
<feature type="domain" description="HTH tetR-type" evidence="6">
    <location>
        <begin position="1"/>
        <end position="61"/>
    </location>
</feature>
<dbReference type="AlphaFoldDB" id="A0A2U1SY68"/>
<keyword evidence="8" id="KW-1185">Reference proteome</keyword>
<dbReference type="PROSITE" id="PS50977">
    <property type="entry name" value="HTH_TETR_2"/>
    <property type="match status" value="1"/>
</dbReference>
<evidence type="ECO:0000256" key="2">
    <source>
        <dbReference type="ARBA" id="ARBA00023015"/>
    </source>
</evidence>
<dbReference type="RefSeq" id="WP_108996677.1">
    <property type="nucleotide sequence ID" value="NZ_QEEX01000001.1"/>
</dbReference>
<reference evidence="8" key="1">
    <citation type="submission" date="2018-04" db="EMBL/GenBank/DDBJ databases">
        <authorList>
            <person name="Liu S."/>
            <person name="Wang Z."/>
            <person name="Li J."/>
        </authorList>
    </citation>
    <scope>NUCLEOTIDE SEQUENCE [LARGE SCALE GENOMIC DNA]</scope>
    <source>
        <strain evidence="8">S1194</strain>
    </source>
</reference>
<evidence type="ECO:0000313" key="7">
    <source>
        <dbReference type="EMBL" id="PWB96483.1"/>
    </source>
</evidence>
<dbReference type="InterPro" id="IPR036271">
    <property type="entry name" value="Tet_transcr_reg_TetR-rel_C_sf"/>
</dbReference>
<evidence type="ECO:0000313" key="8">
    <source>
        <dbReference type="Proteomes" id="UP000244978"/>
    </source>
</evidence>
<sequence length="197" mass="21062">MTRSDELAGAALRLIARDGLTGVTFRAVAAESGWSLGAVQKTFASKGELLGATLQYAQATVAHQIEGEPGRPTLRAWLVNLVMGTLPLDEFRRSACLVSIAFSDLAPFDPAVAESLRAGDAQLRHRLQILARRAQAEGELSPNVDGEHLMRGVLAFAAGFASQLLYDPIDEHAARQIVEATMLALVPDIPQASEVSF</sequence>